<name>G3GXA8_CRIGR</name>
<organism evidence="2 3">
    <name type="scientific">Cricetulus griseus</name>
    <name type="common">Chinese hamster</name>
    <name type="synonym">Cricetulus barabensis griseus</name>
    <dbReference type="NCBI Taxonomy" id="10029"/>
    <lineage>
        <taxon>Eukaryota</taxon>
        <taxon>Metazoa</taxon>
        <taxon>Chordata</taxon>
        <taxon>Craniata</taxon>
        <taxon>Vertebrata</taxon>
        <taxon>Euteleostomi</taxon>
        <taxon>Mammalia</taxon>
        <taxon>Eutheria</taxon>
        <taxon>Euarchontoglires</taxon>
        <taxon>Glires</taxon>
        <taxon>Rodentia</taxon>
        <taxon>Myomorpha</taxon>
        <taxon>Muroidea</taxon>
        <taxon>Cricetidae</taxon>
        <taxon>Cricetinae</taxon>
        <taxon>Cricetulus</taxon>
    </lineage>
</organism>
<evidence type="ECO:0000313" key="3">
    <source>
        <dbReference type="Proteomes" id="UP000001075"/>
    </source>
</evidence>
<accession>G3GXA8</accession>
<sequence length="123" mass="13462">MASPDPQPAKEMPSSGPPVTPTSLISTVGCASQIQVLAPSTFECDFFGNRVIVSMNGEGEAYPQSIYGWCLYREKSEPDVMAHACNASTFLEEAERELWVQGWLTGKQPPPSLRKNKNKILMG</sequence>
<gene>
    <name evidence="2" type="ORF">I79_002398</name>
</gene>
<proteinExistence type="predicted"/>
<dbReference type="AlphaFoldDB" id="G3GXA8"/>
<dbReference type="InParanoid" id="G3GXA8"/>
<reference evidence="3" key="1">
    <citation type="journal article" date="2011" name="Nat. Biotechnol.">
        <title>The genomic sequence of the Chinese hamster ovary (CHO)-K1 cell line.</title>
        <authorList>
            <person name="Xu X."/>
            <person name="Nagarajan H."/>
            <person name="Lewis N.E."/>
            <person name="Pan S."/>
            <person name="Cai Z."/>
            <person name="Liu X."/>
            <person name="Chen W."/>
            <person name="Xie M."/>
            <person name="Wang W."/>
            <person name="Hammond S."/>
            <person name="Andersen M.R."/>
            <person name="Neff N."/>
            <person name="Passarelli B."/>
            <person name="Koh W."/>
            <person name="Fan H.C."/>
            <person name="Wang J."/>
            <person name="Gui Y."/>
            <person name="Lee K.H."/>
            <person name="Betenbaugh M.J."/>
            <person name="Quake S.R."/>
            <person name="Famili I."/>
            <person name="Palsson B.O."/>
            <person name="Wang J."/>
        </authorList>
    </citation>
    <scope>NUCLEOTIDE SEQUENCE [LARGE SCALE GENOMIC DNA]</scope>
    <source>
        <strain evidence="3">CHO K1 cell line</strain>
    </source>
</reference>
<evidence type="ECO:0000256" key="1">
    <source>
        <dbReference type="SAM" id="MobiDB-lite"/>
    </source>
</evidence>
<evidence type="ECO:0000313" key="2">
    <source>
        <dbReference type="EMBL" id="EGW06257.1"/>
    </source>
</evidence>
<protein>
    <submittedName>
        <fullName evidence="2">Uncharacterized protein</fullName>
    </submittedName>
</protein>
<feature type="region of interest" description="Disordered" evidence="1">
    <location>
        <begin position="1"/>
        <end position="22"/>
    </location>
</feature>
<dbReference type="Proteomes" id="UP000001075">
    <property type="component" value="Unassembled WGS sequence"/>
</dbReference>
<dbReference type="EMBL" id="JH000058">
    <property type="protein sequence ID" value="EGW06257.1"/>
    <property type="molecule type" value="Genomic_DNA"/>
</dbReference>